<accession>A0ABZ0W650</accession>
<dbReference type="PANTHER" id="PTHR40129">
    <property type="entry name" value="KETOPANTOATE REDUCTASE N-TERMINAL DOMAIN-CONTAINING PROTEIN"/>
    <property type="match status" value="1"/>
</dbReference>
<dbReference type="Gene3D" id="3.40.50.720">
    <property type="entry name" value="NAD(P)-binding Rossmann-like Domain"/>
    <property type="match status" value="1"/>
</dbReference>
<evidence type="ECO:0000313" key="3">
    <source>
        <dbReference type="Proteomes" id="UP001325680"/>
    </source>
</evidence>
<gene>
    <name evidence="2" type="ORF">U0035_01300</name>
</gene>
<proteinExistence type="predicted"/>
<dbReference type="Pfam" id="PF02558">
    <property type="entry name" value="ApbA"/>
    <property type="match status" value="1"/>
</dbReference>
<dbReference type="SUPFAM" id="SSF51735">
    <property type="entry name" value="NAD(P)-binding Rossmann-fold domains"/>
    <property type="match status" value="1"/>
</dbReference>
<sequence>MLKGKVGIIGCGWLGYRIARHLSNDYEIHTTVTTENKVELLRAEGFHPEIVNFETHNRESQQSPWQKLSHLDHIIITVPIFSKRAEQQVLNTRIRNLSGFILKFEGTLILMSSIGVYKDLTGEVTEERLPAENCTGEKEIKQLFKQVNILRLGGLMGDERLLHKYKVADLDTEVNHIHFLDICKVVELLIVNATRSGLYNLVAPLHPSKRAVINWQTELNVLPLPKPGGKLVLSQKITDEMGYEFVYPDPRYFHISNHPTE</sequence>
<reference evidence="2 3" key="1">
    <citation type="submission" date="2023-12" db="EMBL/GenBank/DDBJ databases">
        <title>Genome sequencing and assembly of bacterial species from a model synthetic community.</title>
        <authorList>
            <person name="Hogle S.L."/>
        </authorList>
    </citation>
    <scope>NUCLEOTIDE SEQUENCE [LARGE SCALE GENOMIC DNA]</scope>
    <source>
        <strain evidence="2 3">HAMBI_3031</strain>
    </source>
</reference>
<dbReference type="EMBL" id="CP139960">
    <property type="protein sequence ID" value="WQD38778.1"/>
    <property type="molecule type" value="Genomic_DNA"/>
</dbReference>
<dbReference type="InterPro" id="IPR036291">
    <property type="entry name" value="NAD(P)-bd_dom_sf"/>
</dbReference>
<evidence type="ECO:0000313" key="2">
    <source>
        <dbReference type="EMBL" id="WQD38778.1"/>
    </source>
</evidence>
<name>A0ABZ0W650_9BACT</name>
<dbReference type="PANTHER" id="PTHR40129:SF2">
    <property type="entry name" value="KETOPANTOATE REDUCTASE N-TERMINAL DOMAIN-CONTAINING PROTEIN"/>
    <property type="match status" value="1"/>
</dbReference>
<organism evidence="2 3">
    <name type="scientific">Niabella yanshanensis</name>
    <dbReference type="NCBI Taxonomy" id="577386"/>
    <lineage>
        <taxon>Bacteria</taxon>
        <taxon>Pseudomonadati</taxon>
        <taxon>Bacteroidota</taxon>
        <taxon>Chitinophagia</taxon>
        <taxon>Chitinophagales</taxon>
        <taxon>Chitinophagaceae</taxon>
        <taxon>Niabella</taxon>
    </lineage>
</organism>
<dbReference type="InterPro" id="IPR013332">
    <property type="entry name" value="KPR_N"/>
</dbReference>
<feature type="domain" description="Ketopantoate reductase N-terminal" evidence="1">
    <location>
        <begin position="6"/>
        <end position="83"/>
    </location>
</feature>
<dbReference type="RefSeq" id="WP_114792700.1">
    <property type="nucleotide sequence ID" value="NZ_CP139960.1"/>
</dbReference>
<dbReference type="Proteomes" id="UP001325680">
    <property type="component" value="Chromosome"/>
</dbReference>
<evidence type="ECO:0000259" key="1">
    <source>
        <dbReference type="Pfam" id="PF02558"/>
    </source>
</evidence>
<keyword evidence="3" id="KW-1185">Reference proteome</keyword>
<protein>
    <submittedName>
        <fullName evidence="2">2-dehydropantoate 2-reductase N-terminal domain-containing protein</fullName>
    </submittedName>
</protein>